<keyword evidence="7" id="KW-1185">Reference proteome</keyword>
<dbReference type="Gene3D" id="3.30.70.20">
    <property type="match status" value="2"/>
</dbReference>
<dbReference type="EMBL" id="FQVG01000037">
    <property type="protein sequence ID" value="SHF13866.1"/>
    <property type="molecule type" value="Genomic_DNA"/>
</dbReference>
<dbReference type="RefSeq" id="WP_027307688.1">
    <property type="nucleotide sequence ID" value="NZ_FQVG01000037.1"/>
</dbReference>
<feature type="domain" description="4Fe-4S ferredoxin-type" evidence="5">
    <location>
        <begin position="77"/>
        <end position="106"/>
    </location>
</feature>
<dbReference type="AlphaFoldDB" id="A0A1M4Z8D8"/>
<dbReference type="InterPro" id="IPR050294">
    <property type="entry name" value="RnfB_subfamily"/>
</dbReference>
<evidence type="ECO:0000313" key="6">
    <source>
        <dbReference type="EMBL" id="SHF13866.1"/>
    </source>
</evidence>
<evidence type="ECO:0000256" key="1">
    <source>
        <dbReference type="ARBA" id="ARBA00022485"/>
    </source>
</evidence>
<dbReference type="SUPFAM" id="SSF54862">
    <property type="entry name" value="4Fe-4S ferredoxins"/>
    <property type="match status" value="1"/>
</dbReference>
<keyword evidence="1" id="KW-0004">4Fe-4S</keyword>
<evidence type="ECO:0000259" key="5">
    <source>
        <dbReference type="PROSITE" id="PS51379"/>
    </source>
</evidence>
<dbReference type="PANTHER" id="PTHR42859:SF15">
    <property type="entry name" value="IRON-SULFUR CLUSTER BINDING PROTEIN"/>
    <property type="match status" value="1"/>
</dbReference>
<name>A0A1M4Z8D8_9CLOT</name>
<dbReference type="GO" id="GO:0051539">
    <property type="term" value="F:4 iron, 4 sulfur cluster binding"/>
    <property type="evidence" value="ECO:0007669"/>
    <property type="project" value="UniProtKB-KW"/>
</dbReference>
<feature type="domain" description="4Fe-4S ferredoxin-type" evidence="5">
    <location>
        <begin position="112"/>
        <end position="132"/>
    </location>
</feature>
<dbReference type="Pfam" id="PF00037">
    <property type="entry name" value="Fer4"/>
    <property type="match status" value="1"/>
</dbReference>
<organism evidence="6 7">
    <name type="scientific">Caloramator proteoclasticus DSM 10124</name>
    <dbReference type="NCBI Taxonomy" id="1121262"/>
    <lineage>
        <taxon>Bacteria</taxon>
        <taxon>Bacillati</taxon>
        <taxon>Bacillota</taxon>
        <taxon>Clostridia</taxon>
        <taxon>Eubacteriales</taxon>
        <taxon>Clostridiaceae</taxon>
        <taxon>Caloramator</taxon>
    </lineage>
</organism>
<proteinExistence type="predicted"/>
<dbReference type="CDD" id="cd16370">
    <property type="entry name" value="DMSOR_beta_like"/>
    <property type="match status" value="1"/>
</dbReference>
<reference evidence="7" key="1">
    <citation type="submission" date="2016-11" db="EMBL/GenBank/DDBJ databases">
        <authorList>
            <person name="Varghese N."/>
            <person name="Submissions S."/>
        </authorList>
    </citation>
    <scope>NUCLEOTIDE SEQUENCE [LARGE SCALE GENOMIC DNA]</scope>
    <source>
        <strain evidence="7">DSM 10124</strain>
    </source>
</reference>
<dbReference type="PANTHER" id="PTHR42859">
    <property type="entry name" value="OXIDOREDUCTASE"/>
    <property type="match status" value="1"/>
</dbReference>
<dbReference type="PROSITE" id="PS00198">
    <property type="entry name" value="4FE4S_FER_1"/>
    <property type="match status" value="1"/>
</dbReference>
<keyword evidence="4" id="KW-0411">Iron-sulfur</keyword>
<protein>
    <submittedName>
        <fullName evidence="6">Fe-S-cluster-containing dehydrogenase component</fullName>
    </submittedName>
</protein>
<dbReference type="GO" id="GO:0046872">
    <property type="term" value="F:metal ion binding"/>
    <property type="evidence" value="ECO:0007669"/>
    <property type="project" value="UniProtKB-KW"/>
</dbReference>
<keyword evidence="3" id="KW-0408">Iron</keyword>
<evidence type="ECO:0000313" key="7">
    <source>
        <dbReference type="Proteomes" id="UP000184423"/>
    </source>
</evidence>
<sequence length="133" mass="14420">MAKVLKVADRRRCIGCLSCRQACARLRGEYSIANSAIEVKTSGGYTGEFVINICRGCEEPACMEACKFGALTKRTGGGVVFHKDKCTKCGACGVACAVNAIRFDEEGYPIICTHCGYCTKYCPHRCITTKEVL</sequence>
<feature type="domain" description="4Fe-4S ferredoxin-type" evidence="5">
    <location>
        <begin position="3"/>
        <end position="35"/>
    </location>
</feature>
<dbReference type="InterPro" id="IPR017896">
    <property type="entry name" value="4Fe4S_Fe-S-bd"/>
</dbReference>
<dbReference type="Proteomes" id="UP000184423">
    <property type="component" value="Unassembled WGS sequence"/>
</dbReference>
<evidence type="ECO:0000256" key="2">
    <source>
        <dbReference type="ARBA" id="ARBA00022723"/>
    </source>
</evidence>
<gene>
    <name evidence="6" type="ORF">SAMN02746091_01850</name>
</gene>
<dbReference type="InterPro" id="IPR017900">
    <property type="entry name" value="4Fe4S_Fe_S_CS"/>
</dbReference>
<dbReference type="PROSITE" id="PS51379">
    <property type="entry name" value="4FE4S_FER_2"/>
    <property type="match status" value="3"/>
</dbReference>
<keyword evidence="2" id="KW-0479">Metal-binding</keyword>
<evidence type="ECO:0000256" key="3">
    <source>
        <dbReference type="ARBA" id="ARBA00023004"/>
    </source>
</evidence>
<evidence type="ECO:0000256" key="4">
    <source>
        <dbReference type="ARBA" id="ARBA00023014"/>
    </source>
</evidence>
<accession>A0A1M4Z8D8</accession>